<gene>
    <name evidence="6" type="ORF">MMF94_14735</name>
</gene>
<name>A0ABS9TEJ2_9PSEU</name>
<dbReference type="Gene3D" id="3.40.50.150">
    <property type="entry name" value="Vaccinia Virus protein VP39"/>
    <property type="match status" value="1"/>
</dbReference>
<keyword evidence="2 6" id="KW-0489">Methyltransferase</keyword>
<evidence type="ECO:0000256" key="2">
    <source>
        <dbReference type="ARBA" id="ARBA00022603"/>
    </source>
</evidence>
<feature type="domain" description="Ribosomal RNA adenine methylase transferase N-terminal" evidence="5">
    <location>
        <begin position="30"/>
        <end position="145"/>
    </location>
</feature>
<sequence length="273" mass="30073">MVGRTAHLRTTFDAVAERYDRVRPGYPRQTVEDLGHLAALQAGSRVLEIGCGTGQLTVPLARLGTTVTAVELGAALAGVARRNAAAYPSVQVVVGAFEEVPLAEDAFDLVVAATSFHWIDPATRLTKSARVLRPGGSLAVIDTHHIAGGTDQFFVDVQRHYEKWDPMTPPGLRLQGADAIPVARPDLEDRDLFEPAVLRRYEWEAEYTTSEYLALLLTYSNHLALPAPQQDGLISGIRSLIDTRFGGTVTKRYLTELRVIRRRTPHSDRPRSR</sequence>
<keyword evidence="3" id="KW-0808">Transferase</keyword>
<dbReference type="InterPro" id="IPR051052">
    <property type="entry name" value="Diverse_substrate_MTase"/>
</dbReference>
<dbReference type="InterPro" id="IPR029063">
    <property type="entry name" value="SAM-dependent_MTases_sf"/>
</dbReference>
<comment type="similarity">
    <text evidence="1">Belongs to the methyltransferase superfamily.</text>
</comment>
<protein>
    <submittedName>
        <fullName evidence="6">Class I SAM-dependent methyltransferase</fullName>
    </submittedName>
</protein>
<dbReference type="InterPro" id="IPR020598">
    <property type="entry name" value="rRNA_Ade_methylase_Trfase_N"/>
</dbReference>
<keyword evidence="4" id="KW-0949">S-adenosyl-L-methionine</keyword>
<dbReference type="SUPFAM" id="SSF53335">
    <property type="entry name" value="S-adenosyl-L-methionine-dependent methyltransferases"/>
    <property type="match status" value="1"/>
</dbReference>
<evidence type="ECO:0000313" key="6">
    <source>
        <dbReference type="EMBL" id="MCH6166942.1"/>
    </source>
</evidence>
<dbReference type="GO" id="GO:0032259">
    <property type="term" value="P:methylation"/>
    <property type="evidence" value="ECO:0007669"/>
    <property type="project" value="UniProtKB-KW"/>
</dbReference>
<dbReference type="Proteomes" id="UP001299970">
    <property type="component" value="Unassembled WGS sequence"/>
</dbReference>
<dbReference type="EMBL" id="JAKXMK010000011">
    <property type="protein sequence ID" value="MCH6166942.1"/>
    <property type="molecule type" value="Genomic_DNA"/>
</dbReference>
<evidence type="ECO:0000256" key="1">
    <source>
        <dbReference type="ARBA" id="ARBA00008361"/>
    </source>
</evidence>
<evidence type="ECO:0000259" key="5">
    <source>
        <dbReference type="SMART" id="SM00650"/>
    </source>
</evidence>
<dbReference type="GO" id="GO:0008168">
    <property type="term" value="F:methyltransferase activity"/>
    <property type="evidence" value="ECO:0007669"/>
    <property type="project" value="UniProtKB-KW"/>
</dbReference>
<accession>A0ABS9TEJ2</accession>
<dbReference type="PANTHER" id="PTHR44942:SF4">
    <property type="entry name" value="METHYLTRANSFERASE TYPE 11 DOMAIN-CONTAINING PROTEIN"/>
    <property type="match status" value="1"/>
</dbReference>
<organism evidence="6 7">
    <name type="scientific">Pseudonocardia alaniniphila</name>
    <dbReference type="NCBI Taxonomy" id="75291"/>
    <lineage>
        <taxon>Bacteria</taxon>
        <taxon>Bacillati</taxon>
        <taxon>Actinomycetota</taxon>
        <taxon>Actinomycetes</taxon>
        <taxon>Pseudonocardiales</taxon>
        <taxon>Pseudonocardiaceae</taxon>
        <taxon>Pseudonocardia</taxon>
    </lineage>
</organism>
<dbReference type="SMART" id="SM00650">
    <property type="entry name" value="rADc"/>
    <property type="match status" value="1"/>
</dbReference>
<comment type="caution">
    <text evidence="6">The sequence shown here is derived from an EMBL/GenBank/DDBJ whole genome shotgun (WGS) entry which is preliminary data.</text>
</comment>
<dbReference type="PANTHER" id="PTHR44942">
    <property type="entry name" value="METHYLTRANSF_11 DOMAIN-CONTAINING PROTEIN"/>
    <property type="match status" value="1"/>
</dbReference>
<dbReference type="Pfam" id="PF08241">
    <property type="entry name" value="Methyltransf_11"/>
    <property type="match status" value="1"/>
</dbReference>
<evidence type="ECO:0000256" key="3">
    <source>
        <dbReference type="ARBA" id="ARBA00022679"/>
    </source>
</evidence>
<dbReference type="CDD" id="cd02440">
    <property type="entry name" value="AdoMet_MTases"/>
    <property type="match status" value="1"/>
</dbReference>
<dbReference type="InterPro" id="IPR013216">
    <property type="entry name" value="Methyltransf_11"/>
</dbReference>
<proteinExistence type="inferred from homology"/>
<evidence type="ECO:0000313" key="7">
    <source>
        <dbReference type="Proteomes" id="UP001299970"/>
    </source>
</evidence>
<dbReference type="RefSeq" id="WP_241036986.1">
    <property type="nucleotide sequence ID" value="NZ_BAAAJF010000036.1"/>
</dbReference>
<keyword evidence="7" id="KW-1185">Reference proteome</keyword>
<reference evidence="6 7" key="1">
    <citation type="submission" date="2022-03" db="EMBL/GenBank/DDBJ databases">
        <title>Pseudonocardia alaer sp. nov., a novel actinomycete isolated from reed forest soil.</title>
        <authorList>
            <person name="Wang L."/>
        </authorList>
    </citation>
    <scope>NUCLEOTIDE SEQUENCE [LARGE SCALE GENOMIC DNA]</scope>
    <source>
        <strain evidence="6 7">Y-16303</strain>
    </source>
</reference>
<evidence type="ECO:0000256" key="4">
    <source>
        <dbReference type="ARBA" id="ARBA00022691"/>
    </source>
</evidence>